<evidence type="ECO:0000256" key="1">
    <source>
        <dbReference type="ARBA" id="ARBA00000385"/>
    </source>
</evidence>
<evidence type="ECO:0000256" key="5">
    <source>
        <dbReference type="HAMAP-Rule" id="MF_01080"/>
    </source>
</evidence>
<organism evidence="7 8">
    <name type="scientific">Mariniblastus fucicola</name>
    <dbReference type="NCBI Taxonomy" id="980251"/>
    <lineage>
        <taxon>Bacteria</taxon>
        <taxon>Pseudomonadati</taxon>
        <taxon>Planctomycetota</taxon>
        <taxon>Planctomycetia</taxon>
        <taxon>Pirellulales</taxon>
        <taxon>Pirellulaceae</taxon>
        <taxon>Mariniblastus</taxon>
    </lineage>
</organism>
<keyword evidence="3 5" id="KW-0819">tRNA processing</keyword>
<dbReference type="OrthoDB" id="9802309at2"/>
<evidence type="ECO:0000259" key="6">
    <source>
        <dbReference type="Pfam" id="PF01509"/>
    </source>
</evidence>
<comment type="catalytic activity">
    <reaction evidence="1 5">
        <text>uridine(55) in tRNA = pseudouridine(55) in tRNA</text>
        <dbReference type="Rhea" id="RHEA:42532"/>
        <dbReference type="Rhea" id="RHEA-COMP:10101"/>
        <dbReference type="Rhea" id="RHEA-COMP:10102"/>
        <dbReference type="ChEBI" id="CHEBI:65314"/>
        <dbReference type="ChEBI" id="CHEBI:65315"/>
        <dbReference type="EC" id="5.4.99.25"/>
    </reaction>
</comment>
<comment type="similarity">
    <text evidence="2 5">Belongs to the pseudouridine synthase TruB family. Type 1 subfamily.</text>
</comment>
<dbReference type="PANTHER" id="PTHR13767:SF2">
    <property type="entry name" value="PSEUDOURIDYLATE SYNTHASE TRUB1"/>
    <property type="match status" value="1"/>
</dbReference>
<dbReference type="Proteomes" id="UP000322214">
    <property type="component" value="Chromosome"/>
</dbReference>
<keyword evidence="4 5" id="KW-0413">Isomerase</keyword>
<dbReference type="AlphaFoldDB" id="A0A5B9PDI9"/>
<proteinExistence type="inferred from homology"/>
<dbReference type="RefSeq" id="WP_075083334.1">
    <property type="nucleotide sequence ID" value="NZ_CP042912.1"/>
</dbReference>
<dbReference type="EC" id="5.4.99.25" evidence="5"/>
<dbReference type="GO" id="GO:0160148">
    <property type="term" value="F:tRNA pseudouridine(55) synthase activity"/>
    <property type="evidence" value="ECO:0007669"/>
    <property type="project" value="UniProtKB-EC"/>
</dbReference>
<dbReference type="InterPro" id="IPR014780">
    <property type="entry name" value="tRNA_psdUridine_synth_TruB"/>
</dbReference>
<dbReference type="Gene3D" id="3.30.2350.10">
    <property type="entry name" value="Pseudouridine synthase"/>
    <property type="match status" value="1"/>
</dbReference>
<comment type="function">
    <text evidence="5">Responsible for synthesis of pseudouridine from uracil-55 in the psi GC loop of transfer RNAs.</text>
</comment>
<dbReference type="Pfam" id="PF01509">
    <property type="entry name" value="TruB_N"/>
    <property type="match status" value="1"/>
</dbReference>
<evidence type="ECO:0000256" key="2">
    <source>
        <dbReference type="ARBA" id="ARBA00005642"/>
    </source>
</evidence>
<name>A0A5B9PDI9_9BACT</name>
<dbReference type="InterPro" id="IPR020103">
    <property type="entry name" value="PsdUridine_synth_cat_dom_sf"/>
</dbReference>
<evidence type="ECO:0000313" key="8">
    <source>
        <dbReference type="Proteomes" id="UP000322214"/>
    </source>
</evidence>
<sequence>MTFGVINVFKPGGSTSRDIVNQVQRACPGKLKAGHAGTLDPLATGVLVVAVGPATKLIQYVQHLRKTYVGRFRLGLRSDTEDITGEVVAVPDDPLISESELQTALHSFVGMIQQTPPQFSAVKVDGQRAYKAARRGETLDIKARPVEVYSIRLLEFNYPDFEIEIVCGKGTYVRTLGRDIAKSLKSDTVMTTLTRTAIGDFRIEDAHRLSDVPQCSFESMVDDPLSMVGSLPTVRLDSVELERLRHGKRLSSAKWQLPDSITETAATNHDGQLLAVLGRKSESEFGSKINFVPQLY</sequence>
<accession>A0A5B9PDI9</accession>
<dbReference type="InterPro" id="IPR002501">
    <property type="entry name" value="PsdUridine_synth_N"/>
</dbReference>
<dbReference type="SUPFAM" id="SSF55120">
    <property type="entry name" value="Pseudouridine synthase"/>
    <property type="match status" value="1"/>
</dbReference>
<dbReference type="GO" id="GO:1990481">
    <property type="term" value="P:mRNA pseudouridine synthesis"/>
    <property type="evidence" value="ECO:0007669"/>
    <property type="project" value="TreeGrafter"/>
</dbReference>
<dbReference type="EMBL" id="CP042912">
    <property type="protein sequence ID" value="QEG23255.1"/>
    <property type="molecule type" value="Genomic_DNA"/>
</dbReference>
<evidence type="ECO:0000256" key="4">
    <source>
        <dbReference type="ARBA" id="ARBA00023235"/>
    </source>
</evidence>
<protein>
    <recommendedName>
        <fullName evidence="5">tRNA pseudouridine synthase B</fullName>
        <ecNumber evidence="5">5.4.99.25</ecNumber>
    </recommendedName>
    <alternativeName>
        <fullName evidence="5">tRNA pseudouridine(55) synthase</fullName>
        <shortName evidence="5">Psi55 synthase</shortName>
    </alternativeName>
    <alternativeName>
        <fullName evidence="5">tRNA pseudouridylate synthase</fullName>
    </alternativeName>
    <alternativeName>
        <fullName evidence="5">tRNA-uridine isomerase</fullName>
    </alternativeName>
</protein>
<feature type="domain" description="Pseudouridine synthase II N-terminal" evidence="6">
    <location>
        <begin position="31"/>
        <end position="173"/>
    </location>
</feature>
<keyword evidence="8" id="KW-1185">Reference proteome</keyword>
<dbReference type="PANTHER" id="PTHR13767">
    <property type="entry name" value="TRNA-PSEUDOURIDINE SYNTHASE"/>
    <property type="match status" value="1"/>
</dbReference>
<dbReference type="CDD" id="cd02573">
    <property type="entry name" value="PseudoU_synth_EcTruB"/>
    <property type="match status" value="1"/>
</dbReference>
<gene>
    <name evidence="5 7" type="primary">truB</name>
    <name evidence="7" type="ORF">MFFC18_31510</name>
</gene>
<dbReference type="KEGG" id="mff:MFFC18_31510"/>
<dbReference type="HAMAP" id="MF_01080">
    <property type="entry name" value="TruB_bact"/>
    <property type="match status" value="1"/>
</dbReference>
<dbReference type="STRING" id="980251.GCA_001642875_00547"/>
<dbReference type="GO" id="GO:0003723">
    <property type="term" value="F:RNA binding"/>
    <property type="evidence" value="ECO:0007669"/>
    <property type="project" value="InterPro"/>
</dbReference>
<evidence type="ECO:0000313" key="7">
    <source>
        <dbReference type="EMBL" id="QEG23255.1"/>
    </source>
</evidence>
<feature type="active site" description="Nucleophile" evidence="5">
    <location>
        <position position="40"/>
    </location>
</feature>
<reference evidence="7 8" key="1">
    <citation type="submission" date="2019-08" db="EMBL/GenBank/DDBJ databases">
        <title>Deep-cultivation of Planctomycetes and their phenomic and genomic characterization uncovers novel biology.</title>
        <authorList>
            <person name="Wiegand S."/>
            <person name="Jogler M."/>
            <person name="Boedeker C."/>
            <person name="Pinto D."/>
            <person name="Vollmers J."/>
            <person name="Rivas-Marin E."/>
            <person name="Kohn T."/>
            <person name="Peeters S.H."/>
            <person name="Heuer A."/>
            <person name="Rast P."/>
            <person name="Oberbeckmann S."/>
            <person name="Bunk B."/>
            <person name="Jeske O."/>
            <person name="Meyerdierks A."/>
            <person name="Storesund J.E."/>
            <person name="Kallscheuer N."/>
            <person name="Luecker S."/>
            <person name="Lage O.M."/>
            <person name="Pohl T."/>
            <person name="Merkel B.J."/>
            <person name="Hornburger P."/>
            <person name="Mueller R.-W."/>
            <person name="Bruemmer F."/>
            <person name="Labrenz M."/>
            <person name="Spormann A.M."/>
            <person name="Op den Camp H."/>
            <person name="Overmann J."/>
            <person name="Amann R."/>
            <person name="Jetten M.S.M."/>
            <person name="Mascher T."/>
            <person name="Medema M.H."/>
            <person name="Devos D.P."/>
            <person name="Kaster A.-K."/>
            <person name="Ovreas L."/>
            <person name="Rohde M."/>
            <person name="Galperin M.Y."/>
            <person name="Jogler C."/>
        </authorList>
    </citation>
    <scope>NUCLEOTIDE SEQUENCE [LARGE SCALE GENOMIC DNA]</scope>
    <source>
        <strain evidence="7 8">FC18</strain>
    </source>
</reference>
<dbReference type="NCBIfam" id="TIGR00431">
    <property type="entry name" value="TruB"/>
    <property type="match status" value="1"/>
</dbReference>
<evidence type="ECO:0000256" key="3">
    <source>
        <dbReference type="ARBA" id="ARBA00022694"/>
    </source>
</evidence>
<dbReference type="GO" id="GO:0031119">
    <property type="term" value="P:tRNA pseudouridine synthesis"/>
    <property type="evidence" value="ECO:0007669"/>
    <property type="project" value="UniProtKB-UniRule"/>
</dbReference>